<evidence type="ECO:0000313" key="6">
    <source>
        <dbReference type="Proteomes" id="UP000634476"/>
    </source>
</evidence>
<keyword evidence="2" id="KW-0812">Transmembrane</keyword>
<feature type="domain" description="DUF4349" evidence="4">
    <location>
        <begin position="86"/>
        <end position="297"/>
    </location>
</feature>
<proteinExistence type="predicted"/>
<feature type="region of interest" description="Disordered" evidence="1">
    <location>
        <begin position="28"/>
        <end position="80"/>
    </location>
</feature>
<evidence type="ECO:0000259" key="4">
    <source>
        <dbReference type="Pfam" id="PF14257"/>
    </source>
</evidence>
<dbReference type="AlphaFoldDB" id="A0A8J3WRH3"/>
<dbReference type="PROSITE" id="PS51257">
    <property type="entry name" value="PROKAR_LIPOPROTEIN"/>
    <property type="match status" value="1"/>
</dbReference>
<keyword evidence="2" id="KW-1133">Transmembrane helix</keyword>
<reference evidence="5" key="1">
    <citation type="submission" date="2021-01" db="EMBL/GenBank/DDBJ databases">
        <title>Whole genome shotgun sequence of Planobispora takensis NBRC 109077.</title>
        <authorList>
            <person name="Komaki H."/>
            <person name="Tamura T."/>
        </authorList>
    </citation>
    <scope>NUCLEOTIDE SEQUENCE</scope>
    <source>
        <strain evidence="5">NBRC 109077</strain>
    </source>
</reference>
<evidence type="ECO:0000256" key="2">
    <source>
        <dbReference type="SAM" id="Phobius"/>
    </source>
</evidence>
<sequence length="354" mass="36693">MSRFRYGPRLAIAIAGLAVLVSACGSADTESSSDAPAAPAAGRAESQAGDAGGAENAREAEPQATSAPKDQSTGQVERVDAVPTDRAIVYTADMTVRVKDVVSSADKAKQIVVSAGGYLAQEKSDAYEGGSASSTLVFKVPPTGYSGVVGRLGKELGKQESIQQSTQDVTEEVADVESRLKSSQSALESLRTLLKQAKTIGQVLEVEREISNREAELESLQARQKKLASLTSMATLTLNLIGPAAEVPAPPEEEPGGFLGGLAAGWKAFVTALKVALTVLGALLPWLLVIVPVWLVLYWALRRRGRNRPVPPGPARGPLPHPGPPPSGDQGPDAPDQAGTGDPAQAGTGPRVSP</sequence>
<keyword evidence="2" id="KW-0472">Membrane</keyword>
<keyword evidence="3" id="KW-0732">Signal</keyword>
<dbReference type="Pfam" id="PF14257">
    <property type="entry name" value="DUF4349"/>
    <property type="match status" value="1"/>
</dbReference>
<dbReference type="RefSeq" id="WP_203874116.1">
    <property type="nucleotide sequence ID" value="NZ_BOOK01000010.1"/>
</dbReference>
<feature type="compositionally biased region" description="Polar residues" evidence="1">
    <location>
        <begin position="63"/>
        <end position="75"/>
    </location>
</feature>
<feature type="region of interest" description="Disordered" evidence="1">
    <location>
        <begin position="308"/>
        <end position="354"/>
    </location>
</feature>
<evidence type="ECO:0000256" key="3">
    <source>
        <dbReference type="SAM" id="SignalP"/>
    </source>
</evidence>
<evidence type="ECO:0000256" key="1">
    <source>
        <dbReference type="SAM" id="MobiDB-lite"/>
    </source>
</evidence>
<evidence type="ECO:0000313" key="5">
    <source>
        <dbReference type="EMBL" id="GIH99679.1"/>
    </source>
</evidence>
<keyword evidence="6" id="KW-1185">Reference proteome</keyword>
<name>A0A8J3WRH3_9ACTN</name>
<protein>
    <recommendedName>
        <fullName evidence="4">DUF4349 domain-containing protein</fullName>
    </recommendedName>
</protein>
<dbReference type="Proteomes" id="UP000634476">
    <property type="component" value="Unassembled WGS sequence"/>
</dbReference>
<dbReference type="InterPro" id="IPR025645">
    <property type="entry name" value="DUF4349"/>
</dbReference>
<feature type="signal peptide" evidence="3">
    <location>
        <begin position="1"/>
        <end position="27"/>
    </location>
</feature>
<accession>A0A8J3WRH3</accession>
<comment type="caution">
    <text evidence="5">The sequence shown here is derived from an EMBL/GenBank/DDBJ whole genome shotgun (WGS) entry which is preliminary data.</text>
</comment>
<feature type="chain" id="PRO_5035144678" description="DUF4349 domain-containing protein" evidence="3">
    <location>
        <begin position="28"/>
        <end position="354"/>
    </location>
</feature>
<feature type="transmembrane region" description="Helical" evidence="2">
    <location>
        <begin position="275"/>
        <end position="301"/>
    </location>
</feature>
<dbReference type="EMBL" id="BOOK01000010">
    <property type="protein sequence ID" value="GIH99679.1"/>
    <property type="molecule type" value="Genomic_DNA"/>
</dbReference>
<feature type="compositionally biased region" description="Low complexity" evidence="1">
    <location>
        <begin position="28"/>
        <end position="49"/>
    </location>
</feature>
<organism evidence="5 6">
    <name type="scientific">Planobispora takensis</name>
    <dbReference type="NCBI Taxonomy" id="1367882"/>
    <lineage>
        <taxon>Bacteria</taxon>
        <taxon>Bacillati</taxon>
        <taxon>Actinomycetota</taxon>
        <taxon>Actinomycetes</taxon>
        <taxon>Streptosporangiales</taxon>
        <taxon>Streptosporangiaceae</taxon>
        <taxon>Planobispora</taxon>
    </lineage>
</organism>
<feature type="compositionally biased region" description="Pro residues" evidence="1">
    <location>
        <begin position="309"/>
        <end position="327"/>
    </location>
</feature>
<gene>
    <name evidence="5" type="ORF">Pta02_16880</name>
</gene>